<reference evidence="3" key="2">
    <citation type="journal article" date="2018" name="Genome Biol.">
        <title>SKESA: strategic k-mer extension for scrupulous assemblies.</title>
        <authorList>
            <person name="Souvorov A."/>
            <person name="Agarwala R."/>
            <person name="Lipman D.J."/>
        </authorList>
    </citation>
    <scope>NUCLEOTIDE SEQUENCE</scope>
    <source>
        <strain evidence="3">NCTR-SF702</strain>
    </source>
</reference>
<dbReference type="NCBIfam" id="TIGR02683">
    <property type="entry name" value="upstrm_HI1419"/>
    <property type="match status" value="1"/>
</dbReference>
<dbReference type="AlphaFoldDB" id="J7LHD4"/>
<name>J7LHD4_SALET</name>
<keyword evidence="1" id="KW-0614">Plasmid</keyword>
<proteinExistence type="predicted"/>
<reference evidence="3" key="3">
    <citation type="submission" date="2018-07" db="EMBL/GenBank/DDBJ databases">
        <authorList>
            <consortium name="NCBI Pathogen Detection Project"/>
        </authorList>
    </citation>
    <scope>NUCLEOTIDE SEQUENCE</scope>
    <source>
        <strain evidence="3">NCTR-SF702</strain>
    </source>
</reference>
<dbReference type="InterPro" id="IPR009241">
    <property type="entry name" value="HigB-like"/>
</dbReference>
<dbReference type="PANTHER" id="PTHR41791:SF1">
    <property type="entry name" value="SSL7039 PROTEIN"/>
    <property type="match status" value="1"/>
</dbReference>
<evidence type="ECO:0000313" key="2">
    <source>
        <dbReference type="EMBL" id="AFR24638.1"/>
    </source>
</evidence>
<dbReference type="EMBL" id="JX258656">
    <property type="protein sequence ID" value="AFR24638.1"/>
    <property type="molecule type" value="Genomic_DNA"/>
</dbReference>
<evidence type="ECO:0000313" key="3">
    <source>
        <dbReference type="EMBL" id="HAF0421936.1"/>
    </source>
</evidence>
<dbReference type="InterPro" id="IPR014056">
    <property type="entry name" value="TypeIITA-like_toxin_pred"/>
</dbReference>
<dbReference type="PIRSF" id="PIRSF028744">
    <property type="entry name" value="Addict_mod_HI1419"/>
    <property type="match status" value="1"/>
</dbReference>
<dbReference type="EMBL" id="JX258654">
    <property type="protein sequence ID" value="AFR24536.1"/>
    <property type="molecule type" value="Genomic_DNA"/>
</dbReference>
<accession>J7LHD4</accession>
<geneLocation type="plasmid" evidence="1">
    <name>pSH696_34</name>
</geneLocation>
<dbReference type="Pfam" id="PF05973">
    <property type="entry name" value="Gp49"/>
    <property type="match status" value="1"/>
</dbReference>
<sequence>MPYTAKRYQTENGEVPYTDWMKKLRRKDQTAALKVDSRIARAMGGNFGDHKFERDGVWELRVDYGPGYRVYYSIEDGEIILLLIGGNKKTQTADLDKAVSYLQDFKKRSKNDSHQKCEVAEK</sequence>
<reference evidence="1" key="1">
    <citation type="journal article" date="2013" name="PLoS ONE">
        <title>Impact of Plasmids, Including Those EncodingVirB4/D4 Type IV Secretion Systems, on Salmonella enterica serovar Heidelberg Virulence in Macrophages and Epithelial Cells.</title>
        <authorList>
            <person name="Gokulan K."/>
            <person name="Khare S."/>
            <person name="Rooney A.W."/>
            <person name="Han J."/>
            <person name="Lynne A.M."/>
            <person name="Foley S.L."/>
        </authorList>
    </citation>
    <scope>NUCLEOTIDE SEQUENCE</scope>
    <source>
        <plasmid evidence="2">pSH163_34</plasmid>
        <plasmid evidence="1">pSH696_34</plasmid>
    </source>
</reference>
<evidence type="ECO:0000313" key="1">
    <source>
        <dbReference type="EMBL" id="AFR24536.1"/>
    </source>
</evidence>
<gene>
    <name evidence="3" type="ORF">GND77_004644</name>
    <name evidence="2" type="ORF">pSH163_34_18</name>
    <name evidence="1" type="ORF">pSH696_34_18</name>
</gene>
<organism evidence="1">
    <name type="scientific">Salmonella enterica subsp. enterica serovar Heidelberg</name>
    <dbReference type="NCBI Taxonomy" id="611"/>
    <lineage>
        <taxon>Bacteria</taxon>
        <taxon>Pseudomonadati</taxon>
        <taxon>Pseudomonadota</taxon>
        <taxon>Gammaproteobacteria</taxon>
        <taxon>Enterobacterales</taxon>
        <taxon>Enterobacteriaceae</taxon>
        <taxon>Salmonella</taxon>
    </lineage>
</organism>
<dbReference type="PANTHER" id="PTHR41791">
    <property type="entry name" value="SSL7039 PROTEIN"/>
    <property type="match status" value="1"/>
</dbReference>
<geneLocation type="plasmid" evidence="2">
    <name>pSH163_34</name>
</geneLocation>
<dbReference type="RefSeq" id="WP_015059899.1">
    <property type="nucleotide sequence ID" value="NC_019128.1"/>
</dbReference>
<protein>
    <submittedName>
        <fullName evidence="3">Addiction module killer protein</fullName>
    </submittedName>
    <submittedName>
        <fullName evidence="1">Phage-related protein</fullName>
    </submittedName>
</protein>
<dbReference type="EMBL" id="DAATWN010000040">
    <property type="protein sequence ID" value="HAF0421936.1"/>
    <property type="molecule type" value="Genomic_DNA"/>
</dbReference>